<accession>A0A4Z0GWU2</accession>
<dbReference type="PROSITE" id="PS00195">
    <property type="entry name" value="GLUTAREDOXIN_1"/>
    <property type="match status" value="1"/>
</dbReference>
<protein>
    <submittedName>
        <fullName evidence="2">Glutaredoxin family protein</fullName>
    </submittedName>
</protein>
<dbReference type="STRING" id="192814.GCA_900166575_03666"/>
<dbReference type="RefSeq" id="WP_079477101.1">
    <property type="nucleotide sequence ID" value="NZ_FVYZ01000002.1"/>
</dbReference>
<dbReference type="CDD" id="cd02976">
    <property type="entry name" value="NrdH"/>
    <property type="match status" value="1"/>
</dbReference>
<dbReference type="PROSITE" id="PS51354">
    <property type="entry name" value="GLUTAREDOXIN_2"/>
    <property type="match status" value="1"/>
</dbReference>
<dbReference type="AlphaFoldDB" id="A0A4Z0GWU2"/>
<dbReference type="EMBL" id="SRJC01000004">
    <property type="protein sequence ID" value="TGB01843.1"/>
    <property type="molecule type" value="Genomic_DNA"/>
</dbReference>
<dbReference type="Pfam" id="PF00462">
    <property type="entry name" value="Glutaredoxin"/>
    <property type="match status" value="1"/>
</dbReference>
<keyword evidence="3" id="KW-1185">Reference proteome</keyword>
<dbReference type="InterPro" id="IPR011767">
    <property type="entry name" value="GLR_AS"/>
</dbReference>
<proteinExistence type="predicted"/>
<dbReference type="PANTHER" id="PTHR34386">
    <property type="entry name" value="GLUTAREDOXIN"/>
    <property type="match status" value="1"/>
</dbReference>
<feature type="domain" description="Glutaredoxin" evidence="1">
    <location>
        <begin position="6"/>
        <end position="63"/>
    </location>
</feature>
<sequence>MIDSKVVVYTSRDCVHCESVITKLSEWNIDFEERNISDNREYFKELQKQKVYGTPATFVDGEKVLGFQERKLKRILGIPYEAKQFN</sequence>
<evidence type="ECO:0000259" key="1">
    <source>
        <dbReference type="Pfam" id="PF00462"/>
    </source>
</evidence>
<organism evidence="2 3">
    <name type="scientific">Halobacillus salinus</name>
    <dbReference type="NCBI Taxonomy" id="192814"/>
    <lineage>
        <taxon>Bacteria</taxon>
        <taxon>Bacillati</taxon>
        <taxon>Bacillota</taxon>
        <taxon>Bacilli</taxon>
        <taxon>Bacillales</taxon>
        <taxon>Bacillaceae</taxon>
        <taxon>Halobacillus</taxon>
    </lineage>
</organism>
<name>A0A4Z0GWU2_9BACI</name>
<dbReference type="InterPro" id="IPR002109">
    <property type="entry name" value="Glutaredoxin"/>
</dbReference>
<dbReference type="SUPFAM" id="SSF52833">
    <property type="entry name" value="Thioredoxin-like"/>
    <property type="match status" value="1"/>
</dbReference>
<dbReference type="PANTHER" id="PTHR34386:SF1">
    <property type="entry name" value="GLUTAREDOXIN-LIKE PROTEIN NRDH"/>
    <property type="match status" value="1"/>
</dbReference>
<dbReference type="GO" id="GO:0009055">
    <property type="term" value="F:electron transfer activity"/>
    <property type="evidence" value="ECO:0007669"/>
    <property type="project" value="TreeGrafter"/>
</dbReference>
<gene>
    <name evidence="2" type="ORF">E4663_14500</name>
</gene>
<comment type="caution">
    <text evidence="2">The sequence shown here is derived from an EMBL/GenBank/DDBJ whole genome shotgun (WGS) entry which is preliminary data.</text>
</comment>
<evidence type="ECO:0000313" key="2">
    <source>
        <dbReference type="EMBL" id="TGB01843.1"/>
    </source>
</evidence>
<dbReference type="InterPro" id="IPR036249">
    <property type="entry name" value="Thioredoxin-like_sf"/>
</dbReference>
<dbReference type="InterPro" id="IPR051548">
    <property type="entry name" value="Grx-like_ET"/>
</dbReference>
<dbReference type="Gene3D" id="3.40.30.10">
    <property type="entry name" value="Glutaredoxin"/>
    <property type="match status" value="1"/>
</dbReference>
<dbReference type="Proteomes" id="UP000297982">
    <property type="component" value="Unassembled WGS sequence"/>
</dbReference>
<dbReference type="GO" id="GO:0045454">
    <property type="term" value="P:cell redox homeostasis"/>
    <property type="evidence" value="ECO:0007669"/>
    <property type="project" value="TreeGrafter"/>
</dbReference>
<evidence type="ECO:0000313" key="3">
    <source>
        <dbReference type="Proteomes" id="UP000297982"/>
    </source>
</evidence>
<dbReference type="OrthoDB" id="9795531at2"/>
<reference evidence="2 3" key="1">
    <citation type="journal article" date="2003" name="Int. J. Syst. Evol. Microbiol.">
        <title>Halobacillus salinus sp. nov., isolated from a salt lake on the coast of the East Sea in Korea.</title>
        <authorList>
            <person name="Yoon J.H."/>
            <person name="Kang K.H."/>
            <person name="Park Y.H."/>
        </authorList>
    </citation>
    <scope>NUCLEOTIDE SEQUENCE [LARGE SCALE GENOMIC DNA]</scope>
    <source>
        <strain evidence="2 3">HSL-3</strain>
    </source>
</reference>